<gene>
    <name evidence="9" type="ORF">Lalb_Chr14g0368071</name>
</gene>
<keyword evidence="2 6" id="KW-0547">Nucleotide-binding</keyword>
<dbReference type="Gene3D" id="3.40.850.10">
    <property type="entry name" value="Kinesin motor domain"/>
    <property type="match status" value="1"/>
</dbReference>
<dbReference type="PROSITE" id="PS00411">
    <property type="entry name" value="KINESIN_MOTOR_1"/>
    <property type="match status" value="1"/>
</dbReference>
<dbReference type="SMART" id="SM00129">
    <property type="entry name" value="KISc"/>
    <property type="match status" value="1"/>
</dbReference>
<evidence type="ECO:0000256" key="6">
    <source>
        <dbReference type="PROSITE-ProRule" id="PRU00283"/>
    </source>
</evidence>
<dbReference type="PANTHER" id="PTHR47968">
    <property type="entry name" value="CENTROMERE PROTEIN E"/>
    <property type="match status" value="1"/>
</dbReference>
<feature type="binding site" evidence="6">
    <location>
        <begin position="85"/>
        <end position="92"/>
    </location>
    <ligand>
        <name>ATP</name>
        <dbReference type="ChEBI" id="CHEBI:30616"/>
    </ligand>
</feature>
<evidence type="ECO:0000256" key="1">
    <source>
        <dbReference type="ARBA" id="ARBA00022701"/>
    </source>
</evidence>
<dbReference type="Pfam" id="PF00225">
    <property type="entry name" value="Kinesin"/>
    <property type="match status" value="1"/>
</dbReference>
<comment type="caution">
    <text evidence="9">The sequence shown here is derived from an EMBL/GenBank/DDBJ whole genome shotgun (WGS) entry which is preliminary data.</text>
</comment>
<dbReference type="GO" id="GO:0005874">
    <property type="term" value="C:microtubule"/>
    <property type="evidence" value="ECO:0007669"/>
    <property type="project" value="UniProtKB-KW"/>
</dbReference>
<dbReference type="InterPro" id="IPR001752">
    <property type="entry name" value="Kinesin_motor_dom"/>
</dbReference>
<keyword evidence="4" id="KW-0175">Coiled coil</keyword>
<dbReference type="GO" id="GO:0008017">
    <property type="term" value="F:microtubule binding"/>
    <property type="evidence" value="ECO:0007669"/>
    <property type="project" value="InterPro"/>
</dbReference>
<keyword evidence="5 6" id="KW-0505">Motor protein</keyword>
<dbReference type="PROSITE" id="PS50067">
    <property type="entry name" value="KINESIN_MOTOR_2"/>
    <property type="match status" value="1"/>
</dbReference>
<keyword evidence="10" id="KW-1185">Reference proteome</keyword>
<protein>
    <recommendedName>
        <fullName evidence="7">Kinesin-like protein</fullName>
    </recommendedName>
</protein>
<dbReference type="InterPro" id="IPR036961">
    <property type="entry name" value="Kinesin_motor_dom_sf"/>
</dbReference>
<evidence type="ECO:0000256" key="5">
    <source>
        <dbReference type="ARBA" id="ARBA00023175"/>
    </source>
</evidence>
<evidence type="ECO:0000256" key="2">
    <source>
        <dbReference type="ARBA" id="ARBA00022741"/>
    </source>
</evidence>
<evidence type="ECO:0000256" key="4">
    <source>
        <dbReference type="ARBA" id="ARBA00023054"/>
    </source>
</evidence>
<evidence type="ECO:0000256" key="3">
    <source>
        <dbReference type="ARBA" id="ARBA00022840"/>
    </source>
</evidence>
<dbReference type="Proteomes" id="UP000447434">
    <property type="component" value="Chromosome 14"/>
</dbReference>
<accession>A0A6A4P9Y4</accession>
<evidence type="ECO:0000313" key="10">
    <source>
        <dbReference type="Proteomes" id="UP000447434"/>
    </source>
</evidence>
<dbReference type="OrthoDB" id="3176171at2759"/>
<evidence type="ECO:0000259" key="8">
    <source>
        <dbReference type="PROSITE" id="PS50067"/>
    </source>
</evidence>
<dbReference type="PRINTS" id="PR00380">
    <property type="entry name" value="KINESINHEAVY"/>
</dbReference>
<dbReference type="AlphaFoldDB" id="A0A6A4P9Y4"/>
<feature type="domain" description="Kinesin motor" evidence="8">
    <location>
        <begin position="3"/>
        <end position="292"/>
    </location>
</feature>
<keyword evidence="1 7" id="KW-0493">Microtubule</keyword>
<dbReference type="EMBL" id="WOCE01000014">
    <property type="protein sequence ID" value="KAE9599975.1"/>
    <property type="molecule type" value="Genomic_DNA"/>
</dbReference>
<proteinExistence type="inferred from homology"/>
<name>A0A6A4P9Y4_LUPAL</name>
<reference evidence="10" key="1">
    <citation type="journal article" date="2020" name="Nat. Commun.">
        <title>Genome sequence of the cluster root forming white lupin.</title>
        <authorList>
            <person name="Hufnagel B."/>
            <person name="Marques A."/>
            <person name="Soriano A."/>
            <person name="Marques L."/>
            <person name="Divol F."/>
            <person name="Doumas P."/>
            <person name="Sallet E."/>
            <person name="Mancinotti D."/>
            <person name="Carrere S."/>
            <person name="Marande W."/>
            <person name="Arribat S."/>
            <person name="Keller J."/>
            <person name="Huneau C."/>
            <person name="Blein T."/>
            <person name="Aime D."/>
            <person name="Laguerre M."/>
            <person name="Taylor J."/>
            <person name="Schubert V."/>
            <person name="Nelson M."/>
            <person name="Geu-Flores F."/>
            <person name="Crespi M."/>
            <person name="Gallardo-Guerrero K."/>
            <person name="Delaux P.-M."/>
            <person name="Salse J."/>
            <person name="Berges H."/>
            <person name="Guyot R."/>
            <person name="Gouzy J."/>
            <person name="Peret B."/>
        </authorList>
    </citation>
    <scope>NUCLEOTIDE SEQUENCE [LARGE SCALE GENOMIC DNA]</scope>
    <source>
        <strain evidence="10">cv. Amiga</strain>
    </source>
</reference>
<evidence type="ECO:0000313" key="9">
    <source>
        <dbReference type="EMBL" id="KAE9599975.1"/>
    </source>
</evidence>
<dbReference type="InterPro" id="IPR019821">
    <property type="entry name" value="Kinesin_motor_CS"/>
</dbReference>
<dbReference type="PANTHER" id="PTHR47968:SF36">
    <property type="entry name" value="KINESIN HEAVY CHAIN ISOFORM X1"/>
    <property type="match status" value="1"/>
</dbReference>
<comment type="similarity">
    <text evidence="6 7">Belongs to the TRAFAC class myosin-kinesin ATPase superfamily. Kinesin family.</text>
</comment>
<dbReference type="InterPro" id="IPR027640">
    <property type="entry name" value="Kinesin-like_fam"/>
</dbReference>
<evidence type="ECO:0000256" key="7">
    <source>
        <dbReference type="RuleBase" id="RU000394"/>
    </source>
</evidence>
<dbReference type="InterPro" id="IPR027417">
    <property type="entry name" value="P-loop_NTPase"/>
</dbReference>
<organism evidence="9 10">
    <name type="scientific">Lupinus albus</name>
    <name type="common">White lupine</name>
    <name type="synonym">Lupinus termis</name>
    <dbReference type="NCBI Taxonomy" id="3870"/>
    <lineage>
        <taxon>Eukaryota</taxon>
        <taxon>Viridiplantae</taxon>
        <taxon>Streptophyta</taxon>
        <taxon>Embryophyta</taxon>
        <taxon>Tracheophyta</taxon>
        <taxon>Spermatophyta</taxon>
        <taxon>Magnoliopsida</taxon>
        <taxon>eudicotyledons</taxon>
        <taxon>Gunneridae</taxon>
        <taxon>Pentapetalae</taxon>
        <taxon>rosids</taxon>
        <taxon>fabids</taxon>
        <taxon>Fabales</taxon>
        <taxon>Fabaceae</taxon>
        <taxon>Papilionoideae</taxon>
        <taxon>50 kb inversion clade</taxon>
        <taxon>genistoids sensu lato</taxon>
        <taxon>core genistoids</taxon>
        <taxon>Genisteae</taxon>
        <taxon>Lupinus</taxon>
    </lineage>
</organism>
<dbReference type="SUPFAM" id="SSF52540">
    <property type="entry name" value="P-loop containing nucleoside triphosphate hydrolases"/>
    <property type="match status" value="1"/>
</dbReference>
<sequence length="292" mass="32554">MEKICVAVRVRPSTSEDSFNGSFWKVEENRITLHRTHDTPLSGSSYAFDHIFDESSTNASVYNLLTKDIIHAALDGFNGTAFAYGQTSSGKTFTMNGSETDPGVIPRAVKDLFEKMERMSDREFLIRVSYMEIYNEEINDLLTVENQKLQIHESLERGVFVAGLREEVVNNAEQVLNLINAGEVNRHFGETNMNVRSSRSHTIFRMVIESKGKDSNSSSDCSISDVVRVSVLNLVDLAGSERIAKTGADGVRLKEGKSINKSLMILGNVINKLSDGSKQRYTSFGLTLMYND</sequence>
<dbReference type="GO" id="GO:0003777">
    <property type="term" value="F:microtubule motor activity"/>
    <property type="evidence" value="ECO:0007669"/>
    <property type="project" value="InterPro"/>
</dbReference>
<dbReference type="GO" id="GO:0007018">
    <property type="term" value="P:microtubule-based movement"/>
    <property type="evidence" value="ECO:0007669"/>
    <property type="project" value="InterPro"/>
</dbReference>
<dbReference type="GO" id="GO:0005524">
    <property type="term" value="F:ATP binding"/>
    <property type="evidence" value="ECO:0007669"/>
    <property type="project" value="UniProtKB-UniRule"/>
</dbReference>
<keyword evidence="3 6" id="KW-0067">ATP-binding</keyword>